<dbReference type="AlphaFoldDB" id="A0A419T706"/>
<dbReference type="Proteomes" id="UP000284177">
    <property type="component" value="Unassembled WGS sequence"/>
</dbReference>
<proteinExistence type="inferred from homology"/>
<evidence type="ECO:0000256" key="4">
    <source>
        <dbReference type="ARBA" id="ARBA00023163"/>
    </source>
</evidence>
<comment type="similarity">
    <text evidence="1">Belongs to the sigma-70 factor family. ECF subfamily.</text>
</comment>
<protein>
    <submittedName>
        <fullName evidence="7">RNA polymerase subunit sigma-24</fullName>
    </submittedName>
</protein>
<name>A0A419T706_9FIRM</name>
<dbReference type="InterPro" id="IPR014284">
    <property type="entry name" value="RNA_pol_sigma-70_dom"/>
</dbReference>
<dbReference type="GO" id="GO:0003677">
    <property type="term" value="F:DNA binding"/>
    <property type="evidence" value="ECO:0007669"/>
    <property type="project" value="InterPro"/>
</dbReference>
<dbReference type="NCBIfam" id="TIGR02937">
    <property type="entry name" value="sigma70-ECF"/>
    <property type="match status" value="1"/>
</dbReference>
<dbReference type="InterPro" id="IPR013325">
    <property type="entry name" value="RNA_pol_sigma_r2"/>
</dbReference>
<dbReference type="Gene3D" id="1.10.10.10">
    <property type="entry name" value="Winged helix-like DNA-binding domain superfamily/Winged helix DNA-binding domain"/>
    <property type="match status" value="1"/>
</dbReference>
<dbReference type="PANTHER" id="PTHR43133:SF51">
    <property type="entry name" value="RNA POLYMERASE SIGMA FACTOR"/>
    <property type="match status" value="1"/>
</dbReference>
<dbReference type="SUPFAM" id="SSF88659">
    <property type="entry name" value="Sigma3 and sigma4 domains of RNA polymerase sigma factors"/>
    <property type="match status" value="1"/>
</dbReference>
<evidence type="ECO:0000259" key="6">
    <source>
        <dbReference type="Pfam" id="PF08281"/>
    </source>
</evidence>
<evidence type="ECO:0000259" key="5">
    <source>
        <dbReference type="Pfam" id="PF04542"/>
    </source>
</evidence>
<dbReference type="EMBL" id="MCIB01000007">
    <property type="protein sequence ID" value="RKD33168.1"/>
    <property type="molecule type" value="Genomic_DNA"/>
</dbReference>
<dbReference type="InterPro" id="IPR013324">
    <property type="entry name" value="RNA_pol_sigma_r3/r4-like"/>
</dbReference>
<reference evidence="7 8" key="1">
    <citation type="submission" date="2016-08" db="EMBL/GenBank/DDBJ databases">
        <title>Novel Firmicutes and Novel Genomes.</title>
        <authorList>
            <person name="Poppleton D.I."/>
            <person name="Gribaldo S."/>
        </authorList>
    </citation>
    <scope>NUCLEOTIDE SEQUENCE [LARGE SCALE GENOMIC DNA]</scope>
    <source>
        <strain evidence="7 8">CTT3</strain>
    </source>
</reference>
<evidence type="ECO:0000256" key="3">
    <source>
        <dbReference type="ARBA" id="ARBA00023082"/>
    </source>
</evidence>
<evidence type="ECO:0000256" key="1">
    <source>
        <dbReference type="ARBA" id="ARBA00010641"/>
    </source>
</evidence>
<dbReference type="SUPFAM" id="SSF88946">
    <property type="entry name" value="Sigma2 domain of RNA polymerase sigma factors"/>
    <property type="match status" value="1"/>
</dbReference>
<keyword evidence="8" id="KW-1185">Reference proteome</keyword>
<dbReference type="Gene3D" id="1.10.1740.10">
    <property type="match status" value="1"/>
</dbReference>
<sequence length="193" mass="22638">MDNEDRLIAESIKGNIDAFEKLIEKYEKTAYNIALKMLKNHEDAMDISQEALIKVYKSISKFNRKSAFSTWLYRIVVNTCIDFLNKKKKKVFSIDNPITTETGEIKREIEDNTYTPEVIIDRKETKEIIYDSIDKLDTIYKTVIILRDIQGFSYKEIAQILDCSIGTVKSRISRGRKILKKIIVKEMQQNYDY</sequence>
<dbReference type="CDD" id="cd06171">
    <property type="entry name" value="Sigma70_r4"/>
    <property type="match status" value="1"/>
</dbReference>
<evidence type="ECO:0000313" key="8">
    <source>
        <dbReference type="Proteomes" id="UP000284177"/>
    </source>
</evidence>
<accession>A0A419T706</accession>
<dbReference type="InterPro" id="IPR007627">
    <property type="entry name" value="RNA_pol_sigma70_r2"/>
</dbReference>
<dbReference type="RefSeq" id="WP_243096863.1">
    <property type="nucleotide sequence ID" value="NZ_MCIB01000007.1"/>
</dbReference>
<keyword evidence="3" id="KW-0731">Sigma factor</keyword>
<keyword evidence="2" id="KW-0805">Transcription regulation</keyword>
<dbReference type="GO" id="GO:0016987">
    <property type="term" value="F:sigma factor activity"/>
    <property type="evidence" value="ECO:0007669"/>
    <property type="project" value="UniProtKB-KW"/>
</dbReference>
<dbReference type="Pfam" id="PF08281">
    <property type="entry name" value="Sigma70_r4_2"/>
    <property type="match status" value="1"/>
</dbReference>
<dbReference type="InterPro" id="IPR013249">
    <property type="entry name" value="RNA_pol_sigma70_r4_t2"/>
</dbReference>
<dbReference type="PANTHER" id="PTHR43133">
    <property type="entry name" value="RNA POLYMERASE ECF-TYPE SIGMA FACTO"/>
    <property type="match status" value="1"/>
</dbReference>
<evidence type="ECO:0000256" key="2">
    <source>
        <dbReference type="ARBA" id="ARBA00023015"/>
    </source>
</evidence>
<dbReference type="Pfam" id="PF04542">
    <property type="entry name" value="Sigma70_r2"/>
    <property type="match status" value="1"/>
</dbReference>
<evidence type="ECO:0000313" key="7">
    <source>
        <dbReference type="EMBL" id="RKD33168.1"/>
    </source>
</evidence>
<dbReference type="GO" id="GO:0006352">
    <property type="term" value="P:DNA-templated transcription initiation"/>
    <property type="evidence" value="ECO:0007669"/>
    <property type="project" value="InterPro"/>
</dbReference>
<dbReference type="InterPro" id="IPR039425">
    <property type="entry name" value="RNA_pol_sigma-70-like"/>
</dbReference>
<feature type="domain" description="RNA polymerase sigma-70 region 2" evidence="5">
    <location>
        <begin position="22"/>
        <end position="89"/>
    </location>
</feature>
<keyword evidence="4" id="KW-0804">Transcription</keyword>
<organism evidence="7 8">
    <name type="scientific">Thermohalobacter berrensis</name>
    <dbReference type="NCBI Taxonomy" id="99594"/>
    <lineage>
        <taxon>Bacteria</taxon>
        <taxon>Bacillati</taxon>
        <taxon>Bacillota</taxon>
        <taxon>Tissierellia</taxon>
        <taxon>Tissierellales</taxon>
        <taxon>Thermohalobacteraceae</taxon>
        <taxon>Thermohalobacter</taxon>
    </lineage>
</organism>
<comment type="caution">
    <text evidence="7">The sequence shown here is derived from an EMBL/GenBank/DDBJ whole genome shotgun (WGS) entry which is preliminary data.</text>
</comment>
<dbReference type="InterPro" id="IPR036388">
    <property type="entry name" value="WH-like_DNA-bd_sf"/>
</dbReference>
<gene>
    <name evidence="7" type="ORF">BET03_09630</name>
</gene>
<feature type="domain" description="RNA polymerase sigma factor 70 region 4 type 2" evidence="6">
    <location>
        <begin position="127"/>
        <end position="178"/>
    </location>
</feature>